<reference evidence="2 3" key="1">
    <citation type="submission" date="2021-05" db="EMBL/GenBank/DDBJ databases">
        <title>Novel species in genus Cellulomonas.</title>
        <authorList>
            <person name="Zhang G."/>
        </authorList>
    </citation>
    <scope>NUCLEOTIDE SEQUENCE [LARGE SCALE GENOMIC DNA]</scope>
    <source>
        <strain evidence="3">zg-ZUI222</strain>
    </source>
</reference>
<proteinExistence type="predicted"/>
<evidence type="ECO:0000256" key="1">
    <source>
        <dbReference type="SAM" id="Phobius"/>
    </source>
</evidence>
<keyword evidence="1" id="KW-0812">Transmembrane</keyword>
<feature type="transmembrane region" description="Helical" evidence="1">
    <location>
        <begin position="62"/>
        <end position="82"/>
    </location>
</feature>
<feature type="transmembrane region" description="Helical" evidence="1">
    <location>
        <begin position="32"/>
        <end position="50"/>
    </location>
</feature>
<evidence type="ECO:0000313" key="2">
    <source>
        <dbReference type="EMBL" id="QVI62545.1"/>
    </source>
</evidence>
<evidence type="ECO:0000313" key="3">
    <source>
        <dbReference type="Proteomes" id="UP000677804"/>
    </source>
</evidence>
<keyword evidence="1" id="KW-1133">Transmembrane helix</keyword>
<keyword evidence="1" id="KW-0472">Membrane</keyword>
<organism evidence="2 3">
    <name type="scientific">Cellulomonas wangleii</name>
    <dbReference type="NCBI Taxonomy" id="2816956"/>
    <lineage>
        <taxon>Bacteria</taxon>
        <taxon>Bacillati</taxon>
        <taxon>Actinomycetota</taxon>
        <taxon>Actinomycetes</taxon>
        <taxon>Micrococcales</taxon>
        <taxon>Cellulomonadaceae</taxon>
        <taxon>Cellulomonas</taxon>
    </lineage>
</organism>
<gene>
    <name evidence="2" type="ORF">KG103_00885</name>
</gene>
<sequence length="87" mass="9479">MSDSMINVFDATGVITPQEEVHGEREDERPRGFTAVLLYVLVPLMTVAFIDAALNGHATHPRVVVGAFVGVLVTGGVVFKLLTSWRR</sequence>
<dbReference type="Proteomes" id="UP000677804">
    <property type="component" value="Chromosome"/>
</dbReference>
<dbReference type="EMBL" id="CP074405">
    <property type="protein sequence ID" value="QVI62545.1"/>
    <property type="molecule type" value="Genomic_DNA"/>
</dbReference>
<protein>
    <submittedName>
        <fullName evidence="2">Uncharacterized protein</fullName>
    </submittedName>
</protein>
<dbReference type="RefSeq" id="WP_207340206.1">
    <property type="nucleotide sequence ID" value="NZ_CP074405.1"/>
</dbReference>
<name>A0ABX8D6T4_9CELL</name>
<accession>A0ABX8D6T4</accession>
<keyword evidence="3" id="KW-1185">Reference proteome</keyword>